<evidence type="ECO:0000313" key="1">
    <source>
        <dbReference type="EMBL" id="GFN94665.1"/>
    </source>
</evidence>
<name>A0AAV3ZFJ7_9GAST</name>
<reference evidence="1 2" key="1">
    <citation type="journal article" date="2021" name="Elife">
        <title>Chloroplast acquisition without the gene transfer in kleptoplastic sea slugs, Plakobranchus ocellatus.</title>
        <authorList>
            <person name="Maeda T."/>
            <person name="Takahashi S."/>
            <person name="Yoshida T."/>
            <person name="Shimamura S."/>
            <person name="Takaki Y."/>
            <person name="Nagai Y."/>
            <person name="Toyoda A."/>
            <person name="Suzuki Y."/>
            <person name="Arimoto A."/>
            <person name="Ishii H."/>
            <person name="Satoh N."/>
            <person name="Nishiyama T."/>
            <person name="Hasebe M."/>
            <person name="Maruyama T."/>
            <person name="Minagawa J."/>
            <person name="Obokata J."/>
            <person name="Shigenobu S."/>
        </authorList>
    </citation>
    <scope>NUCLEOTIDE SEQUENCE [LARGE SCALE GENOMIC DNA]</scope>
</reference>
<keyword evidence="2" id="KW-1185">Reference proteome</keyword>
<dbReference type="AlphaFoldDB" id="A0AAV3ZFJ7"/>
<accession>A0AAV3ZFJ7</accession>
<organism evidence="1 2">
    <name type="scientific">Plakobranchus ocellatus</name>
    <dbReference type="NCBI Taxonomy" id="259542"/>
    <lineage>
        <taxon>Eukaryota</taxon>
        <taxon>Metazoa</taxon>
        <taxon>Spiralia</taxon>
        <taxon>Lophotrochozoa</taxon>
        <taxon>Mollusca</taxon>
        <taxon>Gastropoda</taxon>
        <taxon>Heterobranchia</taxon>
        <taxon>Euthyneura</taxon>
        <taxon>Panpulmonata</taxon>
        <taxon>Sacoglossa</taxon>
        <taxon>Placobranchoidea</taxon>
        <taxon>Plakobranchidae</taxon>
        <taxon>Plakobranchus</taxon>
    </lineage>
</organism>
<sequence length="101" mass="11515">MDAVQRKLKDIKDQKLRLVIKILLVSAEMKKTFDAYRERHGMNETRSNMSKPSNPVACPSHTVLPQQMSIETDLIPYELATSSIATLCPIRGVLHWEGTHR</sequence>
<protein>
    <submittedName>
        <fullName evidence="1">Uncharacterized protein</fullName>
    </submittedName>
</protein>
<dbReference type="EMBL" id="BLXT01002468">
    <property type="protein sequence ID" value="GFN94665.1"/>
    <property type="molecule type" value="Genomic_DNA"/>
</dbReference>
<gene>
    <name evidence="1" type="ORF">PoB_002117100</name>
</gene>
<proteinExistence type="predicted"/>
<dbReference type="Proteomes" id="UP000735302">
    <property type="component" value="Unassembled WGS sequence"/>
</dbReference>
<comment type="caution">
    <text evidence="1">The sequence shown here is derived from an EMBL/GenBank/DDBJ whole genome shotgun (WGS) entry which is preliminary data.</text>
</comment>
<evidence type="ECO:0000313" key="2">
    <source>
        <dbReference type="Proteomes" id="UP000735302"/>
    </source>
</evidence>